<gene>
    <name evidence="2" type="ORF">BJ554DRAFT_452</name>
</gene>
<feature type="region of interest" description="Disordered" evidence="1">
    <location>
        <begin position="302"/>
        <end position="321"/>
    </location>
</feature>
<evidence type="ECO:0008006" key="4">
    <source>
        <dbReference type="Google" id="ProtNLM"/>
    </source>
</evidence>
<dbReference type="Gene3D" id="3.40.50.10190">
    <property type="entry name" value="BRCT domain"/>
    <property type="match status" value="1"/>
</dbReference>
<feature type="compositionally biased region" description="Low complexity" evidence="1">
    <location>
        <begin position="1"/>
        <end position="17"/>
    </location>
</feature>
<keyword evidence="3" id="KW-1185">Reference proteome</keyword>
<proteinExistence type="predicted"/>
<organism evidence="2 3">
    <name type="scientific">Olpidium bornovanus</name>
    <dbReference type="NCBI Taxonomy" id="278681"/>
    <lineage>
        <taxon>Eukaryota</taxon>
        <taxon>Fungi</taxon>
        <taxon>Fungi incertae sedis</taxon>
        <taxon>Olpidiomycota</taxon>
        <taxon>Olpidiomycotina</taxon>
        <taxon>Olpidiomycetes</taxon>
        <taxon>Olpidiales</taxon>
        <taxon>Olpidiaceae</taxon>
        <taxon>Olpidium</taxon>
    </lineage>
</organism>
<feature type="region of interest" description="Disordered" evidence="1">
    <location>
        <begin position="229"/>
        <end position="252"/>
    </location>
</feature>
<feature type="region of interest" description="Disordered" evidence="1">
    <location>
        <begin position="173"/>
        <end position="216"/>
    </location>
</feature>
<feature type="compositionally biased region" description="Low complexity" evidence="1">
    <location>
        <begin position="229"/>
        <end position="240"/>
    </location>
</feature>
<name>A0A8H8DMH3_9FUNG</name>
<dbReference type="AlphaFoldDB" id="A0A8H8DMH3"/>
<feature type="region of interest" description="Disordered" evidence="1">
    <location>
        <begin position="1"/>
        <end position="34"/>
    </location>
</feature>
<sequence length="507" mass="52411">MKRAAPAAAAAAAPARRPAADSAGRAQDGRAGTPLPGGVLGGVVAHVHVITDDDADASSGFAADLQALGAKTLCGDCTHLVVQNPTAAIRNKYAAMLARKQTDPAAGAESCSAAGAAVPVSVLWVTECKRRGERGEGAIRRPSSACTLFFRTGAYPTAHFAYAGIQKRKSMEPTKVSDASAGEDRFSSTQHTSGSSKHRSLETPSAAETHEPPLRRTLLAPPPLILPAGPAARPDAAEAVEAAHPETRPAAELGKSPEAVAVLSPQISSTVENLAAGKTTKRKVGLQGRGVSASAVLAEVDGNKRQTAARRRRSDPASKKGEAEFELNEAFPACRKSRLLFAKTLKTEDGTAGSARGLLSELKIFVGRTKAPWQEVNRHVYELVAFLGGKPVESSSLADFCIGLGVVQNRKLLPRGPYAVSPSKAAALNRDRGGEKEEVEDGSSTGDDDSGSFSGGDAQSDYNCSGGESGTPKRKCGGSEGRRRQGPPATPSPTANAGPASTLSPQF</sequence>
<feature type="region of interest" description="Disordered" evidence="1">
    <location>
        <begin position="415"/>
        <end position="507"/>
    </location>
</feature>
<comment type="caution">
    <text evidence="2">The sequence shown here is derived from an EMBL/GenBank/DDBJ whole genome shotgun (WGS) entry which is preliminary data.</text>
</comment>
<evidence type="ECO:0000256" key="1">
    <source>
        <dbReference type="SAM" id="MobiDB-lite"/>
    </source>
</evidence>
<protein>
    <recommendedName>
        <fullName evidence="4">BRCT domain-containing protein</fullName>
    </recommendedName>
</protein>
<dbReference type="Proteomes" id="UP000673691">
    <property type="component" value="Unassembled WGS sequence"/>
</dbReference>
<accession>A0A8H8DMH3</accession>
<evidence type="ECO:0000313" key="3">
    <source>
        <dbReference type="Proteomes" id="UP000673691"/>
    </source>
</evidence>
<dbReference type="EMBL" id="JAEFCI010000844">
    <property type="protein sequence ID" value="KAG5463297.1"/>
    <property type="molecule type" value="Genomic_DNA"/>
</dbReference>
<dbReference type="InterPro" id="IPR036420">
    <property type="entry name" value="BRCT_dom_sf"/>
</dbReference>
<evidence type="ECO:0000313" key="2">
    <source>
        <dbReference type="EMBL" id="KAG5463297.1"/>
    </source>
</evidence>
<reference evidence="2 3" key="1">
    <citation type="journal article" name="Sci. Rep.">
        <title>Genome-scale phylogenetic analyses confirm Olpidium as the closest living zoosporic fungus to the non-flagellated, terrestrial fungi.</title>
        <authorList>
            <person name="Chang Y."/>
            <person name="Rochon D."/>
            <person name="Sekimoto S."/>
            <person name="Wang Y."/>
            <person name="Chovatia M."/>
            <person name="Sandor L."/>
            <person name="Salamov A."/>
            <person name="Grigoriev I.V."/>
            <person name="Stajich J.E."/>
            <person name="Spatafora J.W."/>
        </authorList>
    </citation>
    <scope>NUCLEOTIDE SEQUENCE [LARGE SCALE GENOMIC DNA]</scope>
    <source>
        <strain evidence="2">S191</strain>
    </source>
</reference>
<feature type="compositionally biased region" description="Polar residues" evidence="1">
    <location>
        <begin position="492"/>
        <end position="507"/>
    </location>
</feature>
<feature type="compositionally biased region" description="Acidic residues" evidence="1">
    <location>
        <begin position="437"/>
        <end position="450"/>
    </location>
</feature>